<evidence type="ECO:0000256" key="3">
    <source>
        <dbReference type="ARBA" id="ARBA00021563"/>
    </source>
</evidence>
<accession>A0A9E8HN80</accession>
<dbReference type="GO" id="GO:0015627">
    <property type="term" value="C:type II protein secretion system complex"/>
    <property type="evidence" value="ECO:0007669"/>
    <property type="project" value="InterPro"/>
</dbReference>
<dbReference type="AlphaFoldDB" id="A0A9E8HN80"/>
<dbReference type="GO" id="GO:0005886">
    <property type="term" value="C:plasma membrane"/>
    <property type="evidence" value="ECO:0007669"/>
    <property type="project" value="UniProtKB-SubCell"/>
</dbReference>
<keyword evidence="4" id="KW-0813">Transport</keyword>
<comment type="subcellular location">
    <subcellularLocation>
        <location evidence="1">Cell inner membrane</location>
    </subcellularLocation>
</comment>
<comment type="similarity">
    <text evidence="2">Belongs to the GSP N family.</text>
</comment>
<evidence type="ECO:0000256" key="8">
    <source>
        <dbReference type="ARBA" id="ARBA00022927"/>
    </source>
</evidence>
<evidence type="ECO:0000256" key="9">
    <source>
        <dbReference type="ARBA" id="ARBA00023136"/>
    </source>
</evidence>
<evidence type="ECO:0000256" key="4">
    <source>
        <dbReference type="ARBA" id="ARBA00022448"/>
    </source>
</evidence>
<dbReference type="KEGG" id="asem:NNL22_03620"/>
<dbReference type="GO" id="GO:0015628">
    <property type="term" value="P:protein secretion by the type II secretion system"/>
    <property type="evidence" value="ECO:0007669"/>
    <property type="project" value="InterPro"/>
</dbReference>
<dbReference type="RefSeq" id="WP_251810482.1">
    <property type="nucleotide sequence ID" value="NZ_CP101527.1"/>
</dbReference>
<reference evidence="11" key="1">
    <citation type="submission" date="2022-07" db="EMBL/GenBank/DDBJ databases">
        <title>Alkalimarinus sp. nov., isolated from gut of a Alitta virens.</title>
        <authorList>
            <person name="Yang A.I."/>
            <person name="Shin N.-R."/>
        </authorList>
    </citation>
    <scope>NUCLEOTIDE SEQUENCE</scope>
    <source>
        <strain evidence="11">FA028</strain>
    </source>
</reference>
<keyword evidence="9" id="KW-0472">Membrane</keyword>
<protein>
    <recommendedName>
        <fullName evidence="3">Type II secretion system protein N</fullName>
    </recommendedName>
    <alternativeName>
        <fullName evidence="10">General secretion pathway protein N</fullName>
    </alternativeName>
</protein>
<gene>
    <name evidence="11" type="ORF">NNL22_03620</name>
</gene>
<keyword evidence="7" id="KW-0812">Transmembrane</keyword>
<evidence type="ECO:0000256" key="7">
    <source>
        <dbReference type="ARBA" id="ARBA00022692"/>
    </source>
</evidence>
<keyword evidence="12" id="KW-1185">Reference proteome</keyword>
<keyword evidence="5" id="KW-1003">Cell membrane</keyword>
<dbReference type="EMBL" id="CP101527">
    <property type="protein sequence ID" value="UZW75693.1"/>
    <property type="molecule type" value="Genomic_DNA"/>
</dbReference>
<evidence type="ECO:0000256" key="10">
    <source>
        <dbReference type="ARBA" id="ARBA00030772"/>
    </source>
</evidence>
<dbReference type="Proteomes" id="UP001164472">
    <property type="component" value="Chromosome"/>
</dbReference>
<evidence type="ECO:0000256" key="5">
    <source>
        <dbReference type="ARBA" id="ARBA00022475"/>
    </source>
</evidence>
<dbReference type="InterPro" id="IPR022792">
    <property type="entry name" value="T2SS_protein-GspN"/>
</dbReference>
<evidence type="ECO:0000313" key="12">
    <source>
        <dbReference type="Proteomes" id="UP001164472"/>
    </source>
</evidence>
<dbReference type="Pfam" id="PF01203">
    <property type="entry name" value="T2SSN"/>
    <property type="match status" value="1"/>
</dbReference>
<keyword evidence="8" id="KW-0653">Protein transport</keyword>
<evidence type="ECO:0000256" key="2">
    <source>
        <dbReference type="ARBA" id="ARBA00007208"/>
    </source>
</evidence>
<organism evidence="11 12">
    <name type="scientific">Alkalimarinus sediminis</name>
    <dbReference type="NCBI Taxonomy" id="1632866"/>
    <lineage>
        <taxon>Bacteria</taxon>
        <taxon>Pseudomonadati</taxon>
        <taxon>Pseudomonadota</taxon>
        <taxon>Gammaproteobacteria</taxon>
        <taxon>Alteromonadales</taxon>
        <taxon>Alteromonadaceae</taxon>
        <taxon>Alkalimarinus</taxon>
    </lineage>
</organism>
<sequence>MFKKILLLVLVGVVSYTCFLIATLPASFVWKHVSPRLPLKSLQLDVKGVSGTVWNGAAHLRSKGVEGVLQWDIRLSGLFTGSLPVEIVIKSSAGMLTTNVRLHSNGVEVSDTKGDIALLPLNPALKRQRVTLNGTLNIDRLSVGYFDGVLTEADGLFGWTGGRVEYPAGREVHGNEFPSFTGKLSQASGITSLMIQDAESSINSIEGTMDSSGVATLKVKRRLLDLANEPWPKNSTESDVVFKIRRKVL</sequence>
<evidence type="ECO:0000256" key="6">
    <source>
        <dbReference type="ARBA" id="ARBA00022519"/>
    </source>
</evidence>
<evidence type="ECO:0000313" key="11">
    <source>
        <dbReference type="EMBL" id="UZW75693.1"/>
    </source>
</evidence>
<proteinExistence type="inferred from homology"/>
<keyword evidence="6" id="KW-0997">Cell inner membrane</keyword>
<name>A0A9E8HN80_9ALTE</name>
<evidence type="ECO:0000256" key="1">
    <source>
        <dbReference type="ARBA" id="ARBA00004533"/>
    </source>
</evidence>